<comment type="caution">
    <text evidence="2">The sequence shown here is derived from an EMBL/GenBank/DDBJ whole genome shotgun (WGS) entry which is preliminary data.</text>
</comment>
<dbReference type="PANTHER" id="PTHR45824:SF29">
    <property type="entry name" value="GH16843P"/>
    <property type="match status" value="1"/>
</dbReference>
<dbReference type="AlphaFoldDB" id="A0A812QIM3"/>
<dbReference type="CDD" id="cd00170">
    <property type="entry name" value="SEC14"/>
    <property type="match status" value="1"/>
</dbReference>
<evidence type="ECO:0000259" key="1">
    <source>
        <dbReference type="PROSITE" id="PS50191"/>
    </source>
</evidence>
<dbReference type="OrthoDB" id="75724at2759"/>
<dbReference type="Gene3D" id="3.40.525.10">
    <property type="entry name" value="CRAL-TRIO lipid binding domain"/>
    <property type="match status" value="1"/>
</dbReference>
<dbReference type="InterPro" id="IPR052578">
    <property type="entry name" value="PI_Transfer_CRAL-TRIO"/>
</dbReference>
<gene>
    <name evidence="2" type="primary">kif7</name>
    <name evidence="2" type="ORF">SPIL2461_LOCUS9225</name>
</gene>
<protein>
    <submittedName>
        <fullName evidence="2">Kif7 protein</fullName>
    </submittedName>
</protein>
<dbReference type="GO" id="GO:0008526">
    <property type="term" value="F:phosphatidylinositol transfer activity"/>
    <property type="evidence" value="ECO:0007669"/>
    <property type="project" value="TreeGrafter"/>
</dbReference>
<sequence length="397" mass="44138">MEHRDTMMRAIERKRRRSVRRLAPAGLLAAALAVLGHAVALSFLGNPFRSSGSPSAPAPVDAASKDDPAGVREFESADRQELLADLERQWSVLHERLQAGLYPAVIDDPYFTIDVQGLLRRYLVAAQFDTKEAIRRLEATALWRRDWNVLDYYRTGAASELFSESTNPGSEMYFADSLMEDRDGRPYAAGRLRFANAENMHPWHHLRAGVFVFELMATKVAQRGRGPGSYILDIGSIGRAGNVSGTAGLDRNYNEAINPYYAAGAGSKDAPSPEILEELGSLDNGFAVLKAAIAILNRHYPGIIGKVYYLNSDMVFWGAFKIFSRWIADRGHITFKFLGPHGWREEPLSRLLDNYAPDQLFEEWGGTGPRLNGDEFLARAIERYENEAAAQELVAAA</sequence>
<organism evidence="2 3">
    <name type="scientific">Symbiodinium pilosum</name>
    <name type="common">Dinoflagellate</name>
    <dbReference type="NCBI Taxonomy" id="2952"/>
    <lineage>
        <taxon>Eukaryota</taxon>
        <taxon>Sar</taxon>
        <taxon>Alveolata</taxon>
        <taxon>Dinophyceae</taxon>
        <taxon>Suessiales</taxon>
        <taxon>Symbiodiniaceae</taxon>
        <taxon>Symbiodinium</taxon>
    </lineage>
</organism>
<accession>A0A812QIM3</accession>
<dbReference type="Proteomes" id="UP000649617">
    <property type="component" value="Unassembled WGS sequence"/>
</dbReference>
<keyword evidence="3" id="KW-1185">Reference proteome</keyword>
<dbReference type="SUPFAM" id="SSF52087">
    <property type="entry name" value="CRAL/TRIO domain"/>
    <property type="match status" value="1"/>
</dbReference>
<name>A0A812QIM3_SYMPI</name>
<dbReference type="InterPro" id="IPR036273">
    <property type="entry name" value="CRAL/TRIO_N_dom_sf"/>
</dbReference>
<dbReference type="InterPro" id="IPR001251">
    <property type="entry name" value="CRAL-TRIO_dom"/>
</dbReference>
<evidence type="ECO:0000313" key="3">
    <source>
        <dbReference type="Proteomes" id="UP000649617"/>
    </source>
</evidence>
<dbReference type="SUPFAM" id="SSF46938">
    <property type="entry name" value="CRAL/TRIO N-terminal domain"/>
    <property type="match status" value="1"/>
</dbReference>
<dbReference type="PANTHER" id="PTHR45824">
    <property type="entry name" value="GH16843P"/>
    <property type="match status" value="1"/>
</dbReference>
<feature type="domain" description="CRAL-TRIO" evidence="1">
    <location>
        <begin position="165"/>
        <end position="372"/>
    </location>
</feature>
<evidence type="ECO:0000313" key="2">
    <source>
        <dbReference type="EMBL" id="CAE7379076.1"/>
    </source>
</evidence>
<dbReference type="EMBL" id="CAJNIZ010015903">
    <property type="protein sequence ID" value="CAE7379076.1"/>
    <property type="molecule type" value="Genomic_DNA"/>
</dbReference>
<dbReference type="PROSITE" id="PS50191">
    <property type="entry name" value="CRAL_TRIO"/>
    <property type="match status" value="1"/>
</dbReference>
<proteinExistence type="predicted"/>
<dbReference type="InterPro" id="IPR036865">
    <property type="entry name" value="CRAL-TRIO_dom_sf"/>
</dbReference>
<reference evidence="2" key="1">
    <citation type="submission" date="2021-02" db="EMBL/GenBank/DDBJ databases">
        <authorList>
            <person name="Dougan E. K."/>
            <person name="Rhodes N."/>
            <person name="Thang M."/>
            <person name="Chan C."/>
        </authorList>
    </citation>
    <scope>NUCLEOTIDE SEQUENCE</scope>
</reference>
<dbReference type="Pfam" id="PF00650">
    <property type="entry name" value="CRAL_TRIO"/>
    <property type="match status" value="1"/>
</dbReference>